<reference evidence="1 2" key="2">
    <citation type="journal article" date="2023" name="ChemBioChem">
        <title>Acyltransferase Domain Exchange between Two Independent Type I Polyketide Synthases in the Same Producer Strain of Macrolide Antibiotics.</title>
        <authorList>
            <person name="Kudo F."/>
            <person name="Kishikawa K."/>
            <person name="Tsuboi K."/>
            <person name="Kido T."/>
            <person name="Usui T."/>
            <person name="Hashimoto J."/>
            <person name="Shin-Ya K."/>
            <person name="Miyanaga A."/>
            <person name="Eguchi T."/>
        </authorList>
    </citation>
    <scope>NUCLEOTIDE SEQUENCE [LARGE SCALE GENOMIC DNA]</scope>
    <source>
        <strain evidence="1 2">A-8890</strain>
    </source>
</reference>
<dbReference type="RefSeq" id="WP_286255525.1">
    <property type="nucleotide sequence ID" value="NZ_AP018448.1"/>
</dbReference>
<evidence type="ECO:0000313" key="2">
    <source>
        <dbReference type="Proteomes" id="UP001321542"/>
    </source>
</evidence>
<dbReference type="Proteomes" id="UP001321542">
    <property type="component" value="Chromosome"/>
</dbReference>
<reference evidence="1 2" key="1">
    <citation type="journal article" date="2010" name="ChemBioChem">
        <title>Cloning and characterization of the biosynthetic gene cluster of 16-membered macrolide antibiotic FD-891: involvement of a dual functional cytochrome P450 monooxygenase catalyzing epoxidation and hydroxylation.</title>
        <authorList>
            <person name="Kudo F."/>
            <person name="Motegi A."/>
            <person name="Mizoue K."/>
            <person name="Eguchi T."/>
        </authorList>
    </citation>
    <scope>NUCLEOTIDE SEQUENCE [LARGE SCALE GENOMIC DNA]</scope>
    <source>
        <strain evidence="1 2">A-8890</strain>
    </source>
</reference>
<protein>
    <submittedName>
        <fullName evidence="1">Uncharacterized protein</fullName>
    </submittedName>
</protein>
<proteinExistence type="predicted"/>
<name>A0ABN5VPE1_9ACTN</name>
<accession>A0ABN5VPE1</accession>
<dbReference type="EMBL" id="AP018448">
    <property type="protein sequence ID" value="BBC35306.1"/>
    <property type="molecule type" value="Genomic_DNA"/>
</dbReference>
<evidence type="ECO:0000313" key="1">
    <source>
        <dbReference type="EMBL" id="BBC35306.1"/>
    </source>
</evidence>
<keyword evidence="2" id="KW-1185">Reference proteome</keyword>
<gene>
    <name evidence="1" type="ORF">SGFS_066000</name>
</gene>
<organism evidence="1 2">
    <name type="scientific">Streptomyces graminofaciens</name>
    <dbReference type="NCBI Taxonomy" id="68212"/>
    <lineage>
        <taxon>Bacteria</taxon>
        <taxon>Bacillati</taxon>
        <taxon>Actinomycetota</taxon>
        <taxon>Actinomycetes</taxon>
        <taxon>Kitasatosporales</taxon>
        <taxon>Streptomycetaceae</taxon>
        <taxon>Streptomyces</taxon>
    </lineage>
</organism>
<sequence>MQYRVVYQIVPAGVGPDDYEPHELERVETVLELSDPEPVGMLGEQMLEYGPPIPEVKRAVRAAVGLEEDDEPIILTLESA</sequence>